<dbReference type="InterPro" id="IPR020805">
    <property type="entry name" value="Cell_div_FtsZ_CS"/>
</dbReference>
<dbReference type="PANTHER" id="PTHR30314:SF3">
    <property type="entry name" value="MITOCHONDRIAL DIVISION PROTEIN FSZA"/>
    <property type="match status" value="1"/>
</dbReference>
<dbReference type="GO" id="GO:0005525">
    <property type="term" value="F:GTP binding"/>
    <property type="evidence" value="ECO:0007669"/>
    <property type="project" value="UniProtKB-UniRule"/>
</dbReference>
<feature type="region of interest" description="Disordered" evidence="7">
    <location>
        <begin position="344"/>
        <end position="368"/>
    </location>
</feature>
<dbReference type="SMART" id="SM00865">
    <property type="entry name" value="Tubulin_C"/>
    <property type="match status" value="1"/>
</dbReference>
<dbReference type="CDD" id="cd02201">
    <property type="entry name" value="FtsZ_type1"/>
    <property type="match status" value="1"/>
</dbReference>
<dbReference type="KEGG" id="tpi:TREPR_2569"/>
<dbReference type="PROSITE" id="PS01135">
    <property type="entry name" value="FTSZ_2"/>
    <property type="match status" value="1"/>
</dbReference>
<dbReference type="AlphaFoldDB" id="F5YGK9"/>
<feature type="domain" description="Tubulin/FtsZ 2-layer sandwich" evidence="9">
    <location>
        <begin position="201"/>
        <end position="319"/>
    </location>
</feature>
<dbReference type="GO" id="GO:0003924">
    <property type="term" value="F:GTPase activity"/>
    <property type="evidence" value="ECO:0007669"/>
    <property type="project" value="UniProtKB-UniRule"/>
</dbReference>
<feature type="binding site" evidence="4">
    <location>
        <begin position="102"/>
        <end position="104"/>
    </location>
    <ligand>
        <name>GTP</name>
        <dbReference type="ChEBI" id="CHEBI:37565"/>
    </ligand>
</feature>
<dbReference type="InterPro" id="IPR036525">
    <property type="entry name" value="Tubulin/FtsZ_GTPase_sf"/>
</dbReference>
<evidence type="ECO:0000313" key="10">
    <source>
        <dbReference type="EMBL" id="AEF85881.1"/>
    </source>
</evidence>
<comment type="subcellular location">
    <subcellularLocation>
        <location evidence="4">Cytoplasm</location>
    </subcellularLocation>
    <text evidence="4">Assembles at midcell at the inner surface of the cytoplasmic membrane.</text>
</comment>
<dbReference type="Pfam" id="PF12327">
    <property type="entry name" value="FtsZ_C"/>
    <property type="match status" value="1"/>
</dbReference>
<feature type="domain" description="Tubulin/FtsZ GTPase" evidence="8">
    <location>
        <begin position="7"/>
        <end position="199"/>
    </location>
</feature>
<reference evidence="11" key="1">
    <citation type="submission" date="2009-12" db="EMBL/GenBank/DDBJ databases">
        <title>Complete sequence of Treponema primitia strain ZAS-2.</title>
        <authorList>
            <person name="Tetu S.G."/>
            <person name="Matson E."/>
            <person name="Ren Q."/>
            <person name="Seshadri R."/>
            <person name="Elbourne L."/>
            <person name="Hassan K.A."/>
            <person name="Durkin A."/>
            <person name="Radune D."/>
            <person name="Mohamoud Y."/>
            <person name="Shay R."/>
            <person name="Jin S."/>
            <person name="Zhang X."/>
            <person name="Lucey K."/>
            <person name="Ballor N.R."/>
            <person name="Ottesen E."/>
            <person name="Rosenthal R."/>
            <person name="Allen A."/>
            <person name="Leadbetter J.R."/>
            <person name="Paulsen I.T."/>
        </authorList>
    </citation>
    <scope>NUCLEOTIDE SEQUENCE [LARGE SCALE GENOMIC DNA]</scope>
    <source>
        <strain evidence="11">ATCC BAA-887 / DSM 12427 / ZAS-2</strain>
    </source>
</reference>
<dbReference type="InterPro" id="IPR000158">
    <property type="entry name" value="Cell_div_FtsZ"/>
</dbReference>
<reference evidence="10 11" key="2">
    <citation type="journal article" date="2011" name="ISME J.">
        <title>RNA-seq reveals cooperative metabolic interactions between two termite-gut spirochete species in co-culture.</title>
        <authorList>
            <person name="Rosenthal A.Z."/>
            <person name="Matson E.G."/>
            <person name="Eldar A."/>
            <person name="Leadbetter J.R."/>
        </authorList>
    </citation>
    <scope>NUCLEOTIDE SEQUENCE [LARGE SCALE GENOMIC DNA]</scope>
    <source>
        <strain evidence="11">ATCC BAA-887 / DSM 12427 / ZAS-2</strain>
    </source>
</reference>
<evidence type="ECO:0000313" key="11">
    <source>
        <dbReference type="Proteomes" id="UP000009223"/>
    </source>
</evidence>
<gene>
    <name evidence="4 10" type="primary">ftsZ</name>
    <name evidence="10" type="ordered locus">TREPR_2569</name>
</gene>
<evidence type="ECO:0000256" key="1">
    <source>
        <dbReference type="ARBA" id="ARBA00009690"/>
    </source>
</evidence>
<sequence length="403" mass="43170">MGPRPTIIKVIGAGGGGCNAVNRMIEHGLQQVHFIAANTDQQALNLNKAETKLPIGSKLTSGLGAGGNPDVGEKAAMEDRDSVANVLKGADMVFVTAGMGGGTGTGSAPVIAQVARENGALTVGVVTTPFTFEGQKKMQLAEEGINKMREAVDTLIIIPNEHLMGIIDKKTTMKEAFLKADDVLRQGVQGIADLITTPGDVNVDFADVKTAMLGQGDALMGIGTGTGDNRALDAASKAIDNPMLKDTTIAGAHHILVNISGGADISVFEVQDIVNYVREKADPDVLIKYGTAFTATHEDKIQVTVIATGFRGDNIKEAELPNAQEGTKPKDEDFLHFSEWEKVTNHSKQASKPRNGQDDFFDSSRKSNHEDYYNVPAIYRDREYLLQFEKGKSEKTGSDNREL</sequence>
<dbReference type="GO" id="GO:0051258">
    <property type="term" value="P:protein polymerization"/>
    <property type="evidence" value="ECO:0007669"/>
    <property type="project" value="UniProtKB-UniRule"/>
</dbReference>
<dbReference type="Proteomes" id="UP000009223">
    <property type="component" value="Chromosome"/>
</dbReference>
<feature type="binding site" evidence="4">
    <location>
        <position position="181"/>
    </location>
    <ligand>
        <name>GTP</name>
        <dbReference type="ChEBI" id="CHEBI:37565"/>
    </ligand>
</feature>
<dbReference type="PROSITE" id="PS01134">
    <property type="entry name" value="FTSZ_1"/>
    <property type="match status" value="1"/>
</dbReference>
<dbReference type="Gene3D" id="3.30.1330.20">
    <property type="entry name" value="Tubulin/FtsZ, C-terminal domain"/>
    <property type="match status" value="1"/>
</dbReference>
<comment type="function">
    <text evidence="4 6">Essential cell division protein that forms a contractile ring structure (Z ring) at the future cell division site. The regulation of the ring assembly controls the timing and the location of cell division. One of the functions of the FtsZ ring is to recruit other cell division proteins to the septum to produce a new cell wall between the dividing cells. Binds GTP and shows GTPase activity.</text>
</comment>
<dbReference type="STRING" id="545694.TREPR_2569"/>
<dbReference type="InterPro" id="IPR045061">
    <property type="entry name" value="FtsZ/CetZ"/>
</dbReference>
<dbReference type="Gene3D" id="3.40.50.1440">
    <property type="entry name" value="Tubulin/FtsZ, GTPase domain"/>
    <property type="match status" value="1"/>
</dbReference>
<protein>
    <recommendedName>
        <fullName evidence="4 5">Cell division protein FtsZ</fullName>
    </recommendedName>
</protein>
<proteinExistence type="inferred from homology"/>
<keyword evidence="11" id="KW-1185">Reference proteome</keyword>
<dbReference type="eggNOG" id="COG0206">
    <property type="taxonomic scope" value="Bacteria"/>
</dbReference>
<dbReference type="PRINTS" id="PR00423">
    <property type="entry name" value="CELLDVISFTSZ"/>
</dbReference>
<dbReference type="HAMAP" id="MF_00909">
    <property type="entry name" value="FtsZ"/>
    <property type="match status" value="1"/>
</dbReference>
<dbReference type="InterPro" id="IPR003008">
    <property type="entry name" value="Tubulin_FtsZ_GTPase"/>
</dbReference>
<feature type="binding site" evidence="4">
    <location>
        <begin position="15"/>
        <end position="19"/>
    </location>
    <ligand>
        <name>GTP</name>
        <dbReference type="ChEBI" id="CHEBI:37565"/>
    </ligand>
</feature>
<evidence type="ECO:0000256" key="2">
    <source>
        <dbReference type="ARBA" id="ARBA00022741"/>
    </source>
</evidence>
<organism evidence="10 11">
    <name type="scientific">Treponema primitia (strain ATCC BAA-887 / DSM 12427 / ZAS-2)</name>
    <dbReference type="NCBI Taxonomy" id="545694"/>
    <lineage>
        <taxon>Bacteria</taxon>
        <taxon>Pseudomonadati</taxon>
        <taxon>Spirochaetota</taxon>
        <taxon>Spirochaetia</taxon>
        <taxon>Spirochaetales</taxon>
        <taxon>Treponemataceae</taxon>
        <taxon>Treponema</taxon>
    </lineage>
</organism>
<dbReference type="HOGENOM" id="CLU_024865_0_1_12"/>
<dbReference type="GO" id="GO:0043093">
    <property type="term" value="P:FtsZ-dependent cytokinesis"/>
    <property type="evidence" value="ECO:0007669"/>
    <property type="project" value="UniProtKB-UniRule"/>
</dbReference>
<dbReference type="SUPFAM" id="SSF52490">
    <property type="entry name" value="Tubulin nucleotide-binding domain-like"/>
    <property type="match status" value="1"/>
</dbReference>
<evidence type="ECO:0000259" key="8">
    <source>
        <dbReference type="SMART" id="SM00864"/>
    </source>
</evidence>
<feature type="binding site" evidence="4">
    <location>
        <position position="137"/>
    </location>
    <ligand>
        <name>GTP</name>
        <dbReference type="ChEBI" id="CHEBI:37565"/>
    </ligand>
</feature>
<keyword evidence="4 6" id="KW-0717">Septation</keyword>
<dbReference type="InterPro" id="IPR024757">
    <property type="entry name" value="FtsZ_C"/>
</dbReference>
<keyword evidence="4 6" id="KW-0131">Cell cycle</keyword>
<keyword evidence="3 4" id="KW-0342">GTP-binding</keyword>
<keyword evidence="2 4" id="KW-0547">Nucleotide-binding</keyword>
<comment type="subunit">
    <text evidence="4">Homodimer. Polymerizes to form a dynamic ring structure in a strictly GTP-dependent manner. Interacts directly with several other division proteins.</text>
</comment>
<dbReference type="SUPFAM" id="SSF55307">
    <property type="entry name" value="Tubulin C-terminal domain-like"/>
    <property type="match status" value="1"/>
</dbReference>
<dbReference type="InterPro" id="IPR037103">
    <property type="entry name" value="Tubulin/FtsZ-like_C"/>
</dbReference>
<dbReference type="GO" id="GO:0005737">
    <property type="term" value="C:cytoplasm"/>
    <property type="evidence" value="ECO:0007669"/>
    <property type="project" value="UniProtKB-SubCell"/>
</dbReference>
<evidence type="ECO:0000259" key="9">
    <source>
        <dbReference type="SMART" id="SM00865"/>
    </source>
</evidence>
<accession>F5YGK9</accession>
<evidence type="ECO:0000256" key="5">
    <source>
        <dbReference type="NCBIfam" id="TIGR00065"/>
    </source>
</evidence>
<feature type="binding site" evidence="4">
    <location>
        <position position="133"/>
    </location>
    <ligand>
        <name>GTP</name>
        <dbReference type="ChEBI" id="CHEBI:37565"/>
    </ligand>
</feature>
<dbReference type="FunFam" id="3.40.50.1440:FF:000001">
    <property type="entry name" value="Cell division protein FtsZ"/>
    <property type="match status" value="1"/>
</dbReference>
<dbReference type="EMBL" id="CP001843">
    <property type="protein sequence ID" value="AEF85881.1"/>
    <property type="molecule type" value="Genomic_DNA"/>
</dbReference>
<dbReference type="GO" id="GO:0000917">
    <property type="term" value="P:division septum assembly"/>
    <property type="evidence" value="ECO:0007669"/>
    <property type="project" value="UniProtKB-KW"/>
</dbReference>
<dbReference type="NCBIfam" id="TIGR00065">
    <property type="entry name" value="ftsZ"/>
    <property type="match status" value="1"/>
</dbReference>
<dbReference type="GO" id="GO:0032153">
    <property type="term" value="C:cell division site"/>
    <property type="evidence" value="ECO:0007669"/>
    <property type="project" value="UniProtKB-UniRule"/>
</dbReference>
<dbReference type="Pfam" id="PF00091">
    <property type="entry name" value="Tubulin"/>
    <property type="match status" value="1"/>
</dbReference>
<comment type="similarity">
    <text evidence="1 4 6">Belongs to the FtsZ family.</text>
</comment>
<name>F5YGK9_TREPZ</name>
<evidence type="ECO:0000256" key="7">
    <source>
        <dbReference type="SAM" id="MobiDB-lite"/>
    </source>
</evidence>
<dbReference type="SMART" id="SM00864">
    <property type="entry name" value="Tubulin"/>
    <property type="match status" value="1"/>
</dbReference>
<dbReference type="PANTHER" id="PTHR30314">
    <property type="entry name" value="CELL DIVISION PROTEIN FTSZ-RELATED"/>
    <property type="match status" value="1"/>
</dbReference>
<evidence type="ECO:0000256" key="4">
    <source>
        <dbReference type="HAMAP-Rule" id="MF_00909"/>
    </source>
</evidence>
<keyword evidence="4" id="KW-0963">Cytoplasm</keyword>
<dbReference type="InterPro" id="IPR008280">
    <property type="entry name" value="Tub_FtsZ_C"/>
</dbReference>
<evidence type="ECO:0000256" key="6">
    <source>
        <dbReference type="RuleBase" id="RU000631"/>
    </source>
</evidence>
<evidence type="ECO:0000256" key="3">
    <source>
        <dbReference type="ARBA" id="ARBA00023134"/>
    </source>
</evidence>
<dbReference type="InterPro" id="IPR018316">
    <property type="entry name" value="Tubulin/FtsZ_2-layer-sand-dom"/>
</dbReference>
<keyword evidence="4 6" id="KW-0132">Cell division</keyword>